<sequence>MVFTLYTFVWGAGGRACGVPLLLGRTHFKGHSLCPRLLKWSDRLTALGLLHFHTTEQIQSCL</sequence>
<organism evidence="1 2">
    <name type="scientific">Cirrhinus molitorella</name>
    <name type="common">mud carp</name>
    <dbReference type="NCBI Taxonomy" id="172907"/>
    <lineage>
        <taxon>Eukaryota</taxon>
        <taxon>Metazoa</taxon>
        <taxon>Chordata</taxon>
        <taxon>Craniata</taxon>
        <taxon>Vertebrata</taxon>
        <taxon>Euteleostomi</taxon>
        <taxon>Actinopterygii</taxon>
        <taxon>Neopterygii</taxon>
        <taxon>Teleostei</taxon>
        <taxon>Ostariophysi</taxon>
        <taxon>Cypriniformes</taxon>
        <taxon>Cyprinidae</taxon>
        <taxon>Labeoninae</taxon>
        <taxon>Labeonini</taxon>
        <taxon>Cirrhinus</taxon>
    </lineage>
</organism>
<dbReference type="Proteomes" id="UP001558613">
    <property type="component" value="Unassembled WGS sequence"/>
</dbReference>
<gene>
    <name evidence="1" type="ORF">QQF64_020977</name>
</gene>
<keyword evidence="2" id="KW-1185">Reference proteome</keyword>
<accession>A0ABR3LE75</accession>
<name>A0ABR3LE75_9TELE</name>
<protein>
    <submittedName>
        <fullName evidence="1">Uncharacterized protein</fullName>
    </submittedName>
</protein>
<feature type="non-terminal residue" evidence="1">
    <location>
        <position position="62"/>
    </location>
</feature>
<comment type="caution">
    <text evidence="1">The sequence shown here is derived from an EMBL/GenBank/DDBJ whole genome shotgun (WGS) entry which is preliminary data.</text>
</comment>
<evidence type="ECO:0000313" key="1">
    <source>
        <dbReference type="EMBL" id="KAL1249972.1"/>
    </source>
</evidence>
<reference evidence="1 2" key="1">
    <citation type="submission" date="2023-09" db="EMBL/GenBank/DDBJ databases">
        <authorList>
            <person name="Wang M."/>
        </authorList>
    </citation>
    <scope>NUCLEOTIDE SEQUENCE [LARGE SCALE GENOMIC DNA]</scope>
    <source>
        <strain evidence="1">GT-2023</strain>
        <tissue evidence="1">Liver</tissue>
    </source>
</reference>
<evidence type="ECO:0000313" key="2">
    <source>
        <dbReference type="Proteomes" id="UP001558613"/>
    </source>
</evidence>
<dbReference type="EMBL" id="JAYMGO010000023">
    <property type="protein sequence ID" value="KAL1249972.1"/>
    <property type="molecule type" value="Genomic_DNA"/>
</dbReference>
<proteinExistence type="predicted"/>